<feature type="signal peptide" evidence="2">
    <location>
        <begin position="1"/>
        <end position="25"/>
    </location>
</feature>
<keyword evidence="6" id="KW-0378">Hydrolase</keyword>
<gene>
    <name evidence="6" type="ORF">ACFSKL_13810</name>
</gene>
<organism evidence="6 7">
    <name type="scientific">Belliella marina</name>
    <dbReference type="NCBI Taxonomy" id="1644146"/>
    <lineage>
        <taxon>Bacteria</taxon>
        <taxon>Pseudomonadati</taxon>
        <taxon>Bacteroidota</taxon>
        <taxon>Cytophagia</taxon>
        <taxon>Cytophagales</taxon>
        <taxon>Cyclobacteriaceae</taxon>
        <taxon>Belliella</taxon>
    </lineage>
</organism>
<sequence length="841" mass="95406">MKKFTQIKVRQVLMCLLFLGSVLFAEESTAQNKKKKNNKKETPAAVAAPKPPASKPGPKPYSEVITSKAKTKEGLFSVHEIEGKYFYEIPGEMLGREMLIVTTIAKTAEGIGYGGERTNTLLVRWDKENDNVLLRVVSYSNTAADSLPISIAVKASNLEPILQKFDVKAMAKDDKGVVIEVTDLFSKDVQAIGLPKNNRTQYKVTRLDADRSYIERISPYPMNIEARYVMTYAASEPPSNSSTGLITVEMNSSMVLLPEEPMMQRLADQRVGWFSRSVVDFGLDEQKATSRRFLDRWRLEVKEEDYDKFRRGELVEPKEPIVFYIDPATPKQWIPYLKQGVEDWQAAFEEAGFKNAIIAKDAPTPEEDPEWSAEDARYSVIRYFASDIQNAYGPHVSDPRSGEIIESDIGWYHNVMNLLRNWFFIQTAAVNPEARGVKFREEVMGRLIQFVSSHEVGHTLGLPHNFASSHAYPVDSLRSASFTDKYSTAPSIMDYARFNYIAQPEDKNVSLMPNVGPYDKYSIAWGYRPILDAKTPEEEQPILDKWILEKAGDPVYRFGRQGNNYDPSTQSEDLGDDAMKASEYGIKNLKVILPNLMDWTAEDDKPYKGYADLEEMYGQVIGQYNRYMGHVRTNIGGVYEIYKSTGQNEAVYQHTDKATQKRAVQFLNKELFNTPNWMMDQNIISRIGDFGALERIRGVQVGALNGILEWGRLGRVIENEALNGADAYTMTELFDDLRAGIWTELGKGSVIDVHRRSLQRAHIERLEYLMSNDEPSIPANFRRFVGPQINASQSDIRPMVRGELKTLQRQITSAIGRTSDRTSKLHLEDALERVKSILDPK</sequence>
<keyword evidence="2" id="KW-0732">Signal</keyword>
<dbReference type="CDD" id="cd04276">
    <property type="entry name" value="ZnMc_MMP_like_2"/>
    <property type="match status" value="1"/>
</dbReference>
<dbReference type="EMBL" id="JBHUHR010000038">
    <property type="protein sequence ID" value="MFD2035874.1"/>
    <property type="molecule type" value="Genomic_DNA"/>
</dbReference>
<feature type="compositionally biased region" description="Pro residues" evidence="1">
    <location>
        <begin position="49"/>
        <end position="59"/>
    </location>
</feature>
<keyword evidence="6" id="KW-0482">Metalloprotease</keyword>
<feature type="domain" description="DUF5118" evidence="5">
    <location>
        <begin position="58"/>
        <end position="107"/>
    </location>
</feature>
<evidence type="ECO:0000259" key="4">
    <source>
        <dbReference type="Pfam" id="PF17148"/>
    </source>
</evidence>
<dbReference type="PANTHER" id="PTHR38478:SF1">
    <property type="entry name" value="ZINC DEPENDENT METALLOPROTEASE DOMAIN LIPOPROTEIN"/>
    <property type="match status" value="1"/>
</dbReference>
<dbReference type="Gene3D" id="3.40.390.10">
    <property type="entry name" value="Collagenase (Catalytic Domain)"/>
    <property type="match status" value="1"/>
</dbReference>
<evidence type="ECO:0000256" key="1">
    <source>
        <dbReference type="SAM" id="MobiDB-lite"/>
    </source>
</evidence>
<dbReference type="Pfam" id="PF17148">
    <property type="entry name" value="DUF5117"/>
    <property type="match status" value="1"/>
</dbReference>
<evidence type="ECO:0000256" key="2">
    <source>
        <dbReference type="SAM" id="SignalP"/>
    </source>
</evidence>
<reference evidence="7" key="1">
    <citation type="journal article" date="2019" name="Int. J. Syst. Evol. Microbiol.">
        <title>The Global Catalogue of Microorganisms (GCM) 10K type strain sequencing project: providing services to taxonomists for standard genome sequencing and annotation.</title>
        <authorList>
            <consortium name="The Broad Institute Genomics Platform"/>
            <consortium name="The Broad Institute Genome Sequencing Center for Infectious Disease"/>
            <person name="Wu L."/>
            <person name="Ma J."/>
        </authorList>
    </citation>
    <scope>NUCLEOTIDE SEQUENCE [LARGE SCALE GENOMIC DNA]</scope>
    <source>
        <strain evidence="7">CGMCC 1.15180</strain>
    </source>
</reference>
<accession>A0ABW4VMF9</accession>
<name>A0ABW4VMF9_9BACT</name>
<dbReference type="InterPro" id="IPR024079">
    <property type="entry name" value="MetalloPept_cat_dom_sf"/>
</dbReference>
<evidence type="ECO:0000313" key="7">
    <source>
        <dbReference type="Proteomes" id="UP001597361"/>
    </source>
</evidence>
<dbReference type="InterPro" id="IPR032534">
    <property type="entry name" value="EcxA_zinc-bd"/>
</dbReference>
<dbReference type="Pfam" id="PF16313">
    <property type="entry name" value="DUF4953"/>
    <property type="match status" value="1"/>
</dbReference>
<evidence type="ECO:0000259" key="5">
    <source>
        <dbReference type="Pfam" id="PF17162"/>
    </source>
</evidence>
<keyword evidence="6" id="KW-0645">Protease</keyword>
<feature type="region of interest" description="Disordered" evidence="1">
    <location>
        <begin position="30"/>
        <end position="61"/>
    </location>
</feature>
<dbReference type="GO" id="GO:0008237">
    <property type="term" value="F:metallopeptidase activity"/>
    <property type="evidence" value="ECO:0007669"/>
    <property type="project" value="UniProtKB-KW"/>
</dbReference>
<dbReference type="SUPFAM" id="SSF55486">
    <property type="entry name" value="Metalloproteases ('zincins'), catalytic domain"/>
    <property type="match status" value="1"/>
</dbReference>
<keyword evidence="7" id="KW-1185">Reference proteome</keyword>
<dbReference type="Proteomes" id="UP001597361">
    <property type="component" value="Unassembled WGS sequence"/>
</dbReference>
<dbReference type="Pfam" id="PF17162">
    <property type="entry name" value="DUF5118"/>
    <property type="match status" value="1"/>
</dbReference>
<feature type="domain" description="DUF5117" evidence="4">
    <location>
        <begin position="115"/>
        <end position="302"/>
    </location>
</feature>
<feature type="chain" id="PRO_5046873291" evidence="2">
    <location>
        <begin position="26"/>
        <end position="841"/>
    </location>
</feature>
<feature type="domain" description="EcxA zinc-binding" evidence="3">
    <location>
        <begin position="438"/>
        <end position="746"/>
    </location>
</feature>
<dbReference type="InterPro" id="IPR034032">
    <property type="entry name" value="Zn_MMP-like_bac"/>
</dbReference>
<proteinExistence type="predicted"/>
<dbReference type="InterPro" id="IPR033413">
    <property type="entry name" value="DUF5117"/>
</dbReference>
<comment type="caution">
    <text evidence="6">The sequence shown here is derived from an EMBL/GenBank/DDBJ whole genome shotgun (WGS) entry which is preliminary data.</text>
</comment>
<evidence type="ECO:0000313" key="6">
    <source>
        <dbReference type="EMBL" id="MFD2035874.1"/>
    </source>
</evidence>
<protein>
    <submittedName>
        <fullName evidence="6">Zinc-dependent metalloprotease</fullName>
    </submittedName>
</protein>
<dbReference type="PANTHER" id="PTHR38478">
    <property type="entry name" value="PEPTIDASE M1A AND M12B"/>
    <property type="match status" value="1"/>
</dbReference>
<dbReference type="RefSeq" id="WP_376886863.1">
    <property type="nucleotide sequence ID" value="NZ_JBHUHR010000038.1"/>
</dbReference>
<dbReference type="InterPro" id="IPR033428">
    <property type="entry name" value="DUF5118"/>
</dbReference>
<evidence type="ECO:0000259" key="3">
    <source>
        <dbReference type="Pfam" id="PF16313"/>
    </source>
</evidence>